<dbReference type="GO" id="GO:0003677">
    <property type="term" value="F:DNA binding"/>
    <property type="evidence" value="ECO:0007669"/>
    <property type="project" value="UniProtKB-KW"/>
</dbReference>
<evidence type="ECO:0000256" key="3">
    <source>
        <dbReference type="ARBA" id="ARBA00022801"/>
    </source>
</evidence>
<dbReference type="InterPro" id="IPR027417">
    <property type="entry name" value="P-loop_NTPase"/>
</dbReference>
<dbReference type="HOGENOM" id="CLU_005122_7_1_1"/>
<dbReference type="PANTHER" id="PTHR47964">
    <property type="entry name" value="ATP-DEPENDENT DNA HELICASE HOMOLOG RECG, CHLOROPLASTIC"/>
    <property type="match status" value="1"/>
</dbReference>
<dbReference type="InterPro" id="IPR011545">
    <property type="entry name" value="DEAD/DEAH_box_helicase_dom"/>
</dbReference>
<dbReference type="Gene3D" id="3.40.50.300">
    <property type="entry name" value="P-loop containing nucleotide triphosphate hydrolases"/>
    <property type="match status" value="2"/>
</dbReference>
<evidence type="ECO:0000256" key="5">
    <source>
        <dbReference type="ARBA" id="ARBA00022840"/>
    </source>
</evidence>
<dbReference type="Gramene" id="EFJ11466">
    <property type="protein sequence ID" value="EFJ11466"/>
    <property type="gene ID" value="SELMODRAFT_446963"/>
</dbReference>
<sequence>MTQMIEVWPTKTILRACSYKNRRCMSSVSLVAHRRSLLFSGFGEFRCHNQFFIQGVAAGFVLRQKIDDSKLVKAIVYEATKGFCNSAGSTRKFSDFLRSQLSIHAERGERDLKSFEVIQNLAQDAQSYGQMDCEQRIQLLDRVAQIQGFSCARDIVDHEIAVVEASQDLTHENCVKRDEAKQKPDVNKAIQSSSKSLLDVELPPSKEQSQPSPSQRTKGVSSLLYQASETRSIDTENERWKLDTLISDMKCFTPYQRSQLQENGFYTARSLLNHFPRAHVSFESPTDTLEDGQSVALFGTIVMTRASKIKDTLAMLEVIVNCKIAQECLRPCDDEVDENTVFLHIKRFFQGPRFTSSWFLNKTASGYPEGSKAAVSGKVKAMNRKSHFLLKEYAVKVIEGEDFDQLRNDGEAYPVYSSKGLLNPKKIQAFIQRLLKGLPTDIDPLPTEMRDKYDLLSIEQAYSTLHQPTNLQGANVARRRIVFDDYFYLQLAFLLQRNCLRGSTVNNELEMDKWSSLSLKVLNALPFKLTAGQIKAASEIMWDLRQQAPMSRLLQGDVGCGKTIVAFLALLDVVSSGYQAALMAPTDFVVSQHYKQFLSWLEVLDEKDRPKIALLSGSLSAGEARLVREGIANREISLILGTHALISNSTNFPALGLAVIDEQHRFGVGQRDRLKTAHASEAVEPDLDDADLERARLASTTHVLLMSATPIPRSLALTCHGDMSLSQINEIPPGRQPVDTYVLPDDEGGRRRAYELVRAELENGGRAFFVYPLINESSSFEHQRAAVTEFDKVVKEFKDYKCALAHGRMKPDLRNQELKRFREGECQILVATKVVEVGIDVPEATVMLIESAEGYGLAQLHQLRGRVGRGTRKSFCILLTCCDTAVERLKLLESTTDGFRLAEEDLKMRGPGDLLGKRQSGTHLEFVLARLGEDNDILLQARAAAEELLETDKNLESHSKVKHEINIRQLPKSWS</sequence>
<dbReference type="Pfam" id="PF00270">
    <property type="entry name" value="DEAD"/>
    <property type="match status" value="1"/>
</dbReference>
<evidence type="ECO:0000259" key="9">
    <source>
        <dbReference type="PROSITE" id="PS51192"/>
    </source>
</evidence>
<dbReference type="GO" id="GO:0003678">
    <property type="term" value="F:DNA helicase activity"/>
    <property type="evidence" value="ECO:0000318"/>
    <property type="project" value="GO_Central"/>
</dbReference>
<dbReference type="OMA" id="WDSLYEP"/>
<evidence type="ECO:0000256" key="7">
    <source>
        <dbReference type="ARBA" id="ARBA00023204"/>
    </source>
</evidence>
<dbReference type="eggNOG" id="KOG0344">
    <property type="taxonomic scope" value="Eukaryota"/>
</dbReference>
<dbReference type="AlphaFoldDB" id="D8SVN2"/>
<evidence type="ECO:0000256" key="4">
    <source>
        <dbReference type="ARBA" id="ARBA00022806"/>
    </source>
</evidence>
<organism evidence="12">
    <name type="scientific">Selaginella moellendorffii</name>
    <name type="common">Spikemoss</name>
    <dbReference type="NCBI Taxonomy" id="88036"/>
    <lineage>
        <taxon>Eukaryota</taxon>
        <taxon>Viridiplantae</taxon>
        <taxon>Streptophyta</taxon>
        <taxon>Embryophyta</taxon>
        <taxon>Tracheophyta</taxon>
        <taxon>Lycopodiopsida</taxon>
        <taxon>Selaginellales</taxon>
        <taxon>Selaginellaceae</taxon>
        <taxon>Selaginella</taxon>
    </lineage>
</organism>
<dbReference type="STRING" id="88036.D8SVN2"/>
<dbReference type="SMART" id="SM00487">
    <property type="entry name" value="DEXDc"/>
    <property type="match status" value="1"/>
</dbReference>
<evidence type="ECO:0000313" key="12">
    <source>
        <dbReference type="Proteomes" id="UP000001514"/>
    </source>
</evidence>
<dbReference type="InterPro" id="IPR045562">
    <property type="entry name" value="RecG_dom3_C"/>
</dbReference>
<evidence type="ECO:0000256" key="1">
    <source>
        <dbReference type="ARBA" id="ARBA00022741"/>
    </source>
</evidence>
<dbReference type="SMART" id="SM00490">
    <property type="entry name" value="HELICc"/>
    <property type="match status" value="1"/>
</dbReference>
<dbReference type="Pfam" id="PF19833">
    <property type="entry name" value="RecG_dom3_C"/>
    <property type="match status" value="1"/>
</dbReference>
<dbReference type="SUPFAM" id="SSF52540">
    <property type="entry name" value="P-loop containing nucleoside triphosphate hydrolases"/>
    <property type="match status" value="2"/>
</dbReference>
<evidence type="ECO:0008006" key="13">
    <source>
        <dbReference type="Google" id="ProtNLM"/>
    </source>
</evidence>
<dbReference type="PROSITE" id="PS51192">
    <property type="entry name" value="HELICASE_ATP_BIND_1"/>
    <property type="match status" value="1"/>
</dbReference>
<evidence type="ECO:0000256" key="6">
    <source>
        <dbReference type="ARBA" id="ARBA00023125"/>
    </source>
</evidence>
<dbReference type="InterPro" id="IPR001650">
    <property type="entry name" value="Helicase_C-like"/>
</dbReference>
<keyword evidence="12" id="KW-1185">Reference proteome</keyword>
<dbReference type="InterPro" id="IPR047112">
    <property type="entry name" value="RecG/Mfd"/>
</dbReference>
<evidence type="ECO:0000259" key="10">
    <source>
        <dbReference type="PROSITE" id="PS51194"/>
    </source>
</evidence>
<proteinExistence type="predicted"/>
<keyword evidence="3" id="KW-0378">Hydrolase</keyword>
<dbReference type="KEGG" id="smo:SELMODRAFT_446963"/>
<feature type="compositionally biased region" description="Low complexity" evidence="8">
    <location>
        <begin position="203"/>
        <end position="215"/>
    </location>
</feature>
<dbReference type="SUPFAM" id="SSF50249">
    <property type="entry name" value="Nucleic acid-binding proteins"/>
    <property type="match status" value="1"/>
</dbReference>
<feature type="region of interest" description="Disordered" evidence="8">
    <location>
        <begin position="180"/>
        <end position="221"/>
    </location>
</feature>
<evidence type="ECO:0000313" key="11">
    <source>
        <dbReference type="EMBL" id="EFJ11466.1"/>
    </source>
</evidence>
<feature type="domain" description="Helicase ATP-binding" evidence="9">
    <location>
        <begin position="543"/>
        <end position="728"/>
    </location>
</feature>
<reference evidence="11 12" key="1">
    <citation type="journal article" date="2011" name="Science">
        <title>The Selaginella genome identifies genetic changes associated with the evolution of vascular plants.</title>
        <authorList>
            <person name="Banks J.A."/>
            <person name="Nishiyama T."/>
            <person name="Hasebe M."/>
            <person name="Bowman J.L."/>
            <person name="Gribskov M."/>
            <person name="dePamphilis C."/>
            <person name="Albert V.A."/>
            <person name="Aono N."/>
            <person name="Aoyama T."/>
            <person name="Ambrose B.A."/>
            <person name="Ashton N.W."/>
            <person name="Axtell M.J."/>
            <person name="Barker E."/>
            <person name="Barker M.S."/>
            <person name="Bennetzen J.L."/>
            <person name="Bonawitz N.D."/>
            <person name="Chapple C."/>
            <person name="Cheng C."/>
            <person name="Correa L.G."/>
            <person name="Dacre M."/>
            <person name="DeBarry J."/>
            <person name="Dreyer I."/>
            <person name="Elias M."/>
            <person name="Engstrom E.M."/>
            <person name="Estelle M."/>
            <person name="Feng L."/>
            <person name="Finet C."/>
            <person name="Floyd S.K."/>
            <person name="Frommer W.B."/>
            <person name="Fujita T."/>
            <person name="Gramzow L."/>
            <person name="Gutensohn M."/>
            <person name="Harholt J."/>
            <person name="Hattori M."/>
            <person name="Heyl A."/>
            <person name="Hirai T."/>
            <person name="Hiwatashi Y."/>
            <person name="Ishikawa M."/>
            <person name="Iwata M."/>
            <person name="Karol K.G."/>
            <person name="Koehler B."/>
            <person name="Kolukisaoglu U."/>
            <person name="Kubo M."/>
            <person name="Kurata T."/>
            <person name="Lalonde S."/>
            <person name="Li K."/>
            <person name="Li Y."/>
            <person name="Litt A."/>
            <person name="Lyons E."/>
            <person name="Manning G."/>
            <person name="Maruyama T."/>
            <person name="Michael T.P."/>
            <person name="Mikami K."/>
            <person name="Miyazaki S."/>
            <person name="Morinaga S."/>
            <person name="Murata T."/>
            <person name="Mueller-Roeber B."/>
            <person name="Nelson D.R."/>
            <person name="Obara M."/>
            <person name="Oguri Y."/>
            <person name="Olmstead R.G."/>
            <person name="Onodera N."/>
            <person name="Petersen B.L."/>
            <person name="Pils B."/>
            <person name="Prigge M."/>
            <person name="Rensing S.A."/>
            <person name="Riano-Pachon D.M."/>
            <person name="Roberts A.W."/>
            <person name="Sato Y."/>
            <person name="Scheller H.V."/>
            <person name="Schulz B."/>
            <person name="Schulz C."/>
            <person name="Shakirov E.V."/>
            <person name="Shibagaki N."/>
            <person name="Shinohara N."/>
            <person name="Shippen D.E."/>
            <person name="Soerensen I."/>
            <person name="Sotooka R."/>
            <person name="Sugimoto N."/>
            <person name="Sugita M."/>
            <person name="Sumikawa N."/>
            <person name="Tanurdzic M."/>
            <person name="Theissen G."/>
            <person name="Ulvskov P."/>
            <person name="Wakazuki S."/>
            <person name="Weng J.K."/>
            <person name="Willats W.W."/>
            <person name="Wipf D."/>
            <person name="Wolf P.G."/>
            <person name="Yang L."/>
            <person name="Zimmer A.D."/>
            <person name="Zhu Q."/>
            <person name="Mitros T."/>
            <person name="Hellsten U."/>
            <person name="Loque D."/>
            <person name="Otillar R."/>
            <person name="Salamov A."/>
            <person name="Schmutz J."/>
            <person name="Shapiro H."/>
            <person name="Lindquist E."/>
            <person name="Lucas S."/>
            <person name="Rokhsar D."/>
            <person name="Grigoriev I.V."/>
        </authorList>
    </citation>
    <scope>NUCLEOTIDE SEQUENCE [LARGE SCALE GENOMIC DNA]</scope>
</reference>
<dbReference type="InterPro" id="IPR012340">
    <property type="entry name" value="NA-bd_OB-fold"/>
</dbReference>
<dbReference type="GO" id="GO:0016787">
    <property type="term" value="F:hydrolase activity"/>
    <property type="evidence" value="ECO:0007669"/>
    <property type="project" value="UniProtKB-KW"/>
</dbReference>
<dbReference type="InParanoid" id="D8SVN2"/>
<keyword evidence="7" id="KW-0234">DNA repair</keyword>
<dbReference type="GO" id="GO:0005524">
    <property type="term" value="F:ATP binding"/>
    <property type="evidence" value="ECO:0007669"/>
    <property type="project" value="UniProtKB-KW"/>
</dbReference>
<accession>D8SVN2</accession>
<keyword evidence="6" id="KW-0238">DNA-binding</keyword>
<feature type="domain" description="Helicase C-terminal" evidence="10">
    <location>
        <begin position="749"/>
        <end position="912"/>
    </location>
</feature>
<keyword evidence="2" id="KW-0227">DNA damage</keyword>
<dbReference type="EMBL" id="GL377646">
    <property type="protein sequence ID" value="EFJ11466.1"/>
    <property type="molecule type" value="Genomic_DNA"/>
</dbReference>
<keyword evidence="5" id="KW-0067">ATP-binding</keyword>
<dbReference type="Pfam" id="PF00271">
    <property type="entry name" value="Helicase_C"/>
    <property type="match status" value="1"/>
</dbReference>
<name>D8SVN2_SELML</name>
<evidence type="ECO:0000256" key="8">
    <source>
        <dbReference type="SAM" id="MobiDB-lite"/>
    </source>
</evidence>
<dbReference type="PROSITE" id="PS51194">
    <property type="entry name" value="HELICASE_CTER"/>
    <property type="match status" value="1"/>
</dbReference>
<keyword evidence="4" id="KW-0347">Helicase</keyword>
<dbReference type="PANTHER" id="PTHR47964:SF1">
    <property type="entry name" value="ATP-DEPENDENT DNA HELICASE HOMOLOG RECG, CHLOROPLASTIC"/>
    <property type="match status" value="1"/>
</dbReference>
<keyword evidence="1" id="KW-0547">Nucleotide-binding</keyword>
<dbReference type="InterPro" id="IPR014001">
    <property type="entry name" value="Helicase_ATP-bd"/>
</dbReference>
<dbReference type="GO" id="GO:0006281">
    <property type="term" value="P:DNA repair"/>
    <property type="evidence" value="ECO:0000318"/>
    <property type="project" value="GO_Central"/>
</dbReference>
<dbReference type="FunCoup" id="D8SVN2">
    <property type="interactions" value="319"/>
</dbReference>
<dbReference type="Proteomes" id="UP000001514">
    <property type="component" value="Unassembled WGS sequence"/>
</dbReference>
<evidence type="ECO:0000256" key="2">
    <source>
        <dbReference type="ARBA" id="ARBA00022763"/>
    </source>
</evidence>
<protein>
    <recommendedName>
        <fullName evidence="13">DNA helicase</fullName>
    </recommendedName>
</protein>
<gene>
    <name evidence="11" type="ORF">SELMODRAFT_446963</name>
</gene>